<keyword evidence="3" id="KW-0547">Nucleotide-binding</keyword>
<dbReference type="Pfam" id="PF07714">
    <property type="entry name" value="PK_Tyr_Ser-Thr"/>
    <property type="match status" value="1"/>
</dbReference>
<keyword evidence="9" id="KW-1185">Reference proteome</keyword>
<evidence type="ECO:0000313" key="9">
    <source>
        <dbReference type="Proteomes" id="UP000324705"/>
    </source>
</evidence>
<organism evidence="8 9">
    <name type="scientific">Triticum turgidum subsp. durum</name>
    <name type="common">Durum wheat</name>
    <name type="synonym">Triticum durum</name>
    <dbReference type="NCBI Taxonomy" id="4567"/>
    <lineage>
        <taxon>Eukaryota</taxon>
        <taxon>Viridiplantae</taxon>
        <taxon>Streptophyta</taxon>
        <taxon>Embryophyta</taxon>
        <taxon>Tracheophyta</taxon>
        <taxon>Spermatophyta</taxon>
        <taxon>Magnoliopsida</taxon>
        <taxon>Liliopsida</taxon>
        <taxon>Poales</taxon>
        <taxon>Poaceae</taxon>
        <taxon>BOP clade</taxon>
        <taxon>Pooideae</taxon>
        <taxon>Triticodae</taxon>
        <taxon>Triticeae</taxon>
        <taxon>Triticinae</taxon>
        <taxon>Triticum</taxon>
    </lineage>
</organism>
<proteinExistence type="predicted"/>
<dbReference type="InterPro" id="IPR011009">
    <property type="entry name" value="Kinase-like_dom_sf"/>
</dbReference>
<dbReference type="Gene3D" id="1.10.510.10">
    <property type="entry name" value="Transferase(Phosphotransferase) domain 1"/>
    <property type="match status" value="1"/>
</dbReference>
<gene>
    <name evidence="8" type="ORF">TRITD_6Bv1G161420</name>
</gene>
<dbReference type="InterPro" id="IPR000719">
    <property type="entry name" value="Prot_kinase_dom"/>
</dbReference>
<feature type="region of interest" description="Disordered" evidence="6">
    <location>
        <begin position="325"/>
        <end position="369"/>
    </location>
</feature>
<dbReference type="GO" id="GO:0004674">
    <property type="term" value="F:protein serine/threonine kinase activity"/>
    <property type="evidence" value="ECO:0007669"/>
    <property type="project" value="UniProtKB-KW"/>
</dbReference>
<dbReference type="SUPFAM" id="SSF56112">
    <property type="entry name" value="Protein kinase-like (PK-like)"/>
    <property type="match status" value="1"/>
</dbReference>
<evidence type="ECO:0000259" key="7">
    <source>
        <dbReference type="PROSITE" id="PS50011"/>
    </source>
</evidence>
<dbReference type="Gramene" id="TRITD6Bv1G161420.5">
    <property type="protein sequence ID" value="TRITD6Bv1G161420.5"/>
    <property type="gene ID" value="TRITD6Bv1G161420"/>
</dbReference>
<keyword evidence="4" id="KW-0418">Kinase</keyword>
<evidence type="ECO:0000256" key="5">
    <source>
        <dbReference type="ARBA" id="ARBA00022840"/>
    </source>
</evidence>
<dbReference type="Gene3D" id="3.30.200.20">
    <property type="entry name" value="Phosphorylase Kinase, domain 1"/>
    <property type="match status" value="1"/>
</dbReference>
<sequence>MEETQRCEEGSSREAEAALQLGPAGDGPAHHRRRHQRFLQGEQARRRRLRPSCRETDFQGVLDGGAEIAVKRLSARSRQGAAEFRNEVELIAKLQHRNLVRLLGCCVDMDEKMLVYEYLPNRSLDAFLFGTRKTAHLDWKMRQSIVVGIARGLLYLHEDSCLKIVHRDLKASNVLLDNKMNPKISDFGMAMIFEDEEIEVVNTGHVVGTYGYMAPEYAMGGIFSVKSDVYSFGVLVLEILSGQRNGAMYLQEHQHTLIQDAWKMWSEDKAAEFMDASLAGSYAKEEAWRCYHAGLLCVQESPELRPTMSSVVLMLIGDQAQLPAPEQPPLFASPKKSPASDQSSLAMRSETTSKTHSVNDVSITMIQPR</sequence>
<feature type="domain" description="Protein kinase" evidence="7">
    <location>
        <begin position="15"/>
        <end position="322"/>
    </location>
</feature>
<protein>
    <recommendedName>
        <fullName evidence="7">Protein kinase domain-containing protein</fullName>
    </recommendedName>
</protein>
<dbReference type="GO" id="GO:0005524">
    <property type="term" value="F:ATP binding"/>
    <property type="evidence" value="ECO:0007669"/>
    <property type="project" value="UniProtKB-KW"/>
</dbReference>
<dbReference type="PROSITE" id="PS00108">
    <property type="entry name" value="PROTEIN_KINASE_ST"/>
    <property type="match status" value="1"/>
</dbReference>
<keyword evidence="1" id="KW-0723">Serine/threonine-protein kinase</keyword>
<dbReference type="CDD" id="cd14066">
    <property type="entry name" value="STKc_IRAK"/>
    <property type="match status" value="1"/>
</dbReference>
<dbReference type="GO" id="GO:0005886">
    <property type="term" value="C:plasma membrane"/>
    <property type="evidence" value="ECO:0007669"/>
    <property type="project" value="TreeGrafter"/>
</dbReference>
<evidence type="ECO:0000256" key="2">
    <source>
        <dbReference type="ARBA" id="ARBA00022679"/>
    </source>
</evidence>
<accession>A0A9R0YQV1</accession>
<dbReference type="InterPro" id="IPR008271">
    <property type="entry name" value="Ser/Thr_kinase_AS"/>
</dbReference>
<dbReference type="FunFam" id="3.30.200.20:FF:000924">
    <property type="entry name" value="Uncharacterized protein"/>
    <property type="match status" value="1"/>
</dbReference>
<evidence type="ECO:0000256" key="4">
    <source>
        <dbReference type="ARBA" id="ARBA00022777"/>
    </source>
</evidence>
<dbReference type="PANTHER" id="PTHR27002:SF804">
    <property type="entry name" value="OS02G0710500 PROTEIN"/>
    <property type="match status" value="1"/>
</dbReference>
<dbReference type="AlphaFoldDB" id="A0A9R0YQV1"/>
<dbReference type="PROSITE" id="PS50011">
    <property type="entry name" value="PROTEIN_KINASE_DOM"/>
    <property type="match status" value="1"/>
</dbReference>
<evidence type="ECO:0000256" key="1">
    <source>
        <dbReference type="ARBA" id="ARBA00022527"/>
    </source>
</evidence>
<feature type="compositionally biased region" description="Polar residues" evidence="6">
    <location>
        <begin position="339"/>
        <end position="369"/>
    </location>
</feature>
<dbReference type="InterPro" id="IPR001245">
    <property type="entry name" value="Ser-Thr/Tyr_kinase_cat_dom"/>
</dbReference>
<evidence type="ECO:0000313" key="8">
    <source>
        <dbReference type="EMBL" id="VAI59984.1"/>
    </source>
</evidence>
<evidence type="ECO:0000256" key="6">
    <source>
        <dbReference type="SAM" id="MobiDB-lite"/>
    </source>
</evidence>
<name>A0A9R0YQV1_TRITD</name>
<reference evidence="8 9" key="1">
    <citation type="submission" date="2017-09" db="EMBL/GenBank/DDBJ databases">
        <authorList>
            <consortium name="International Durum Wheat Genome Sequencing Consortium (IDWGSC)"/>
            <person name="Milanesi L."/>
        </authorList>
    </citation>
    <scope>NUCLEOTIDE SEQUENCE [LARGE SCALE GENOMIC DNA]</scope>
    <source>
        <strain evidence="9">cv. Svevo</strain>
    </source>
</reference>
<dbReference type="EMBL" id="LT934122">
    <property type="protein sequence ID" value="VAI59984.1"/>
    <property type="molecule type" value="Genomic_DNA"/>
</dbReference>
<feature type="region of interest" description="Disordered" evidence="6">
    <location>
        <begin position="1"/>
        <end position="50"/>
    </location>
</feature>
<keyword evidence="5" id="KW-0067">ATP-binding</keyword>
<keyword evidence="2" id="KW-0808">Transferase</keyword>
<evidence type="ECO:0000256" key="3">
    <source>
        <dbReference type="ARBA" id="ARBA00022741"/>
    </source>
</evidence>
<dbReference type="SMART" id="SM00220">
    <property type="entry name" value="S_TKc"/>
    <property type="match status" value="1"/>
</dbReference>
<dbReference type="FunFam" id="1.10.510.10:FF:000467">
    <property type="entry name" value="Liguleless narrow1"/>
    <property type="match status" value="1"/>
</dbReference>
<dbReference type="Proteomes" id="UP000324705">
    <property type="component" value="Chromosome 6B"/>
</dbReference>
<feature type="compositionally biased region" description="Basic and acidic residues" evidence="6">
    <location>
        <begin position="1"/>
        <end position="16"/>
    </location>
</feature>
<dbReference type="PANTHER" id="PTHR27002">
    <property type="entry name" value="RECEPTOR-LIKE SERINE/THREONINE-PROTEIN KINASE SD1-8"/>
    <property type="match status" value="1"/>
</dbReference>